<dbReference type="Pfam" id="PF02992">
    <property type="entry name" value="Transposase_21"/>
    <property type="match status" value="1"/>
</dbReference>
<organism evidence="4 5">
    <name type="scientific">Arachis duranensis</name>
    <name type="common">Wild peanut</name>
    <dbReference type="NCBI Taxonomy" id="130453"/>
    <lineage>
        <taxon>Eukaryota</taxon>
        <taxon>Viridiplantae</taxon>
        <taxon>Streptophyta</taxon>
        <taxon>Embryophyta</taxon>
        <taxon>Tracheophyta</taxon>
        <taxon>Spermatophyta</taxon>
        <taxon>Magnoliopsida</taxon>
        <taxon>eudicotyledons</taxon>
        <taxon>Gunneridae</taxon>
        <taxon>Pentapetalae</taxon>
        <taxon>rosids</taxon>
        <taxon>fabids</taxon>
        <taxon>Fabales</taxon>
        <taxon>Fabaceae</taxon>
        <taxon>Papilionoideae</taxon>
        <taxon>50 kb inversion clade</taxon>
        <taxon>dalbergioids sensu lato</taxon>
        <taxon>Dalbergieae</taxon>
        <taxon>Pterocarpus clade</taxon>
        <taxon>Arachis</taxon>
    </lineage>
</organism>
<reference evidence="5" key="2">
    <citation type="submission" date="2025-08" db="UniProtKB">
        <authorList>
            <consortium name="RefSeq"/>
        </authorList>
    </citation>
    <scope>IDENTIFICATION</scope>
    <source>
        <tissue evidence="5">Whole plant</tissue>
    </source>
</reference>
<evidence type="ECO:0000313" key="5">
    <source>
        <dbReference type="RefSeq" id="XP_052111486.1"/>
    </source>
</evidence>
<dbReference type="Proteomes" id="UP000515211">
    <property type="component" value="Chromosome 10"/>
</dbReference>
<feature type="domain" description="DUF4218" evidence="2">
    <location>
        <begin position="783"/>
        <end position="895"/>
    </location>
</feature>
<dbReference type="PANTHER" id="PTHR48258:SF12">
    <property type="entry name" value="TRANSPOSON PROTEIN, CACTA, EN_SPM SUB-CLASS"/>
    <property type="match status" value="1"/>
</dbReference>
<dbReference type="GeneID" id="110276262"/>
<keyword evidence="4" id="KW-1185">Reference proteome</keyword>
<evidence type="ECO:0000259" key="2">
    <source>
        <dbReference type="Pfam" id="PF13960"/>
    </source>
</evidence>
<dbReference type="InterPro" id="IPR025452">
    <property type="entry name" value="DUF4218"/>
</dbReference>
<proteinExistence type="predicted"/>
<feature type="domain" description="Transposase-associated" evidence="3">
    <location>
        <begin position="80"/>
        <end position="152"/>
    </location>
</feature>
<dbReference type="InterPro" id="IPR004242">
    <property type="entry name" value="Transposase_21"/>
</dbReference>
<gene>
    <name evidence="5" type="primary">LOC110276262</name>
</gene>
<feature type="domain" description="DUF4216" evidence="1">
    <location>
        <begin position="1069"/>
        <end position="1145"/>
    </location>
</feature>
<dbReference type="KEGG" id="adu:110276262"/>
<protein>
    <submittedName>
        <fullName evidence="5">Uncharacterized protein LOC110276262</fullName>
    </submittedName>
</protein>
<dbReference type="InterPro" id="IPR025312">
    <property type="entry name" value="DUF4216"/>
</dbReference>
<dbReference type="InterPro" id="IPR029480">
    <property type="entry name" value="Transpos_assoc"/>
</dbReference>
<name>A0A9C6TCF4_ARADU</name>
<evidence type="ECO:0000259" key="3">
    <source>
        <dbReference type="Pfam" id="PF13963"/>
    </source>
</evidence>
<dbReference type="Pfam" id="PF13963">
    <property type="entry name" value="Transpos_assoc"/>
    <property type="match status" value="1"/>
</dbReference>
<reference evidence="4" key="1">
    <citation type="journal article" date="2016" name="Nat. Genet.">
        <title>The genome sequences of Arachis duranensis and Arachis ipaensis, the diploid ancestors of cultivated peanut.</title>
        <authorList>
            <person name="Bertioli D.J."/>
            <person name="Cannon S.B."/>
            <person name="Froenicke L."/>
            <person name="Huang G."/>
            <person name="Farmer A.D."/>
            <person name="Cannon E.K."/>
            <person name="Liu X."/>
            <person name="Gao D."/>
            <person name="Clevenger J."/>
            <person name="Dash S."/>
            <person name="Ren L."/>
            <person name="Moretzsohn M.C."/>
            <person name="Shirasawa K."/>
            <person name="Huang W."/>
            <person name="Vidigal B."/>
            <person name="Abernathy B."/>
            <person name="Chu Y."/>
            <person name="Niederhuth C.E."/>
            <person name="Umale P."/>
            <person name="Araujo A.C."/>
            <person name="Kozik A."/>
            <person name="Kim K.D."/>
            <person name="Burow M.D."/>
            <person name="Varshney R.K."/>
            <person name="Wang X."/>
            <person name="Zhang X."/>
            <person name="Barkley N."/>
            <person name="Guimaraes P.M."/>
            <person name="Isobe S."/>
            <person name="Guo B."/>
            <person name="Liao B."/>
            <person name="Stalker H.T."/>
            <person name="Schmitz R.J."/>
            <person name="Scheffler B.E."/>
            <person name="Leal-Bertioli S.C."/>
            <person name="Xun X."/>
            <person name="Jackson S.A."/>
            <person name="Michelmore R."/>
            <person name="Ozias-Akins P."/>
        </authorList>
    </citation>
    <scope>NUCLEOTIDE SEQUENCE [LARGE SCALE GENOMIC DNA]</scope>
    <source>
        <strain evidence="4">cv. V14167</strain>
    </source>
</reference>
<dbReference type="RefSeq" id="XP_052111486.1">
    <property type="nucleotide sequence ID" value="XM_052255526.1"/>
</dbReference>
<evidence type="ECO:0000259" key="1">
    <source>
        <dbReference type="Pfam" id="PF13952"/>
    </source>
</evidence>
<evidence type="ECO:0000313" key="4">
    <source>
        <dbReference type="Proteomes" id="UP000515211"/>
    </source>
</evidence>
<dbReference type="Pfam" id="PF13952">
    <property type="entry name" value="DUF4216"/>
    <property type="match status" value="1"/>
</dbReference>
<accession>A0A9C6TCF4</accession>
<dbReference type="PANTHER" id="PTHR48258">
    <property type="entry name" value="DUF4218 DOMAIN-CONTAINING PROTEIN-RELATED"/>
    <property type="match status" value="1"/>
</dbReference>
<dbReference type="AlphaFoldDB" id="A0A9C6TCF4"/>
<dbReference type="Pfam" id="PF13960">
    <property type="entry name" value="DUF4218"/>
    <property type="match status" value="1"/>
</dbReference>
<sequence length="1209" mass="138348">MGESTPVSSADCISEFNDDEYAPIALILVLFEPPLCVGELLYIISVQTTPYVSTSLIVTTSKLCNYLINLILSFLTYIDKSWITKPRGSAEYRDGLNRFLDFAFANASSDGMIHCPCPLCGFRFFQTREDAYDHLLMKPFPPNYTFWLHHGERTVDESSRDTETLEPTGNSGNQMLDMVHEAFNIPGLQSDNENMMDEVVGDGAEGLPNLSDEPSREARAFQELLEDGEQRLYPGCSRFSKLSFLVRLYHIKCMCGVSNKAFGLILELLGDAFEHARIPNTLHDAKTIIRKLGIEYKKIDVCPNDCMLYTGSDHDLSRCKRCGASRWKQKTRKNSIVKINAVVKKNGKPQAAKVLRYFPLIPRLQRLFMSSKTAMDMLWHKRGTNSDGYLRHPRDGEGWKSFDRRYTDFSGDPRNVRLALASDGFNPYGNLSSKYSIWPVILIPYNLPPWICMKQTNFILSMIIPGPKMPGNDIDVYLQPLIDELKLLWAGVDTYDASEKKTFKMRAALMWTISDFLGLGNLSGWNTYGGRAYPTCNLDAETRRLTFSQKWCYMGHRRFLNRDHRYRQDRSRFDGKVEDRSPPTKLTGRDVLRQLEGVPVSQGKVQAMGGKRRRGQQTVVQDESPWKKRSVFFDLPYWENNELRHNLDVMHIEKNVCDNIVFTMLNESGKSKDHLKARKDLQLMGIRQDMWPIEGGKYPAAVFTMRNPEKDVFLRTIKNVVFPDGYSSNISRCVDLKQRKLFGLKSHDCHILMEHLLPIASKHVLPTPVSAVVAELSAFFRLICSKSIDPQQLPLLQDRVVHTLCHMEMIFPPSFFTVMVHLTVHLVEEVRIGGPVHYRWMYPIERYLGRLKQYVRNRAQPEGSIAEGYLSEEILTFCSRYLDNVETRINRPTRVDDRPSDAPESEIADMFPEVGKSVGAASYFTLTATEQLQAHRHVLVNCSAVEKFLDEYRAFTKRKLRGKTRSQSHIDTVVHREFSNWFRHKVQFGSTDHSNELQWLACGPRAQASRYQAYNVNGFKFRTMSREEGMKTQNSGVYVTSDTRSYASKRDANVAVGGVSYYGRLVDIIELNYSGQFTVVLFKCLWADTTSGRGIRQDVLGHTCVNFANPIHTGDREDDEPYILASEARLVFYVEDEVENGWSVVVHVKPRDLFDMGEDYEHCEVDLHPQSCMSSLPEFDVEGLRLTRDGDLEESTIERVEDCEEAAES</sequence>